<dbReference type="Proteomes" id="UP000042527">
    <property type="component" value="Unassembled WGS sequence"/>
</dbReference>
<dbReference type="InterPro" id="IPR016181">
    <property type="entry name" value="Acyl_CoA_acyltransferase"/>
</dbReference>
<dbReference type="OrthoDB" id="1550503at2"/>
<dbReference type="PANTHER" id="PTHR36174:SF1">
    <property type="entry name" value="LIPID II:GLYCINE GLYCYLTRANSFERASE"/>
    <property type="match status" value="1"/>
</dbReference>
<dbReference type="RefSeq" id="WP_044634901.1">
    <property type="nucleotide sequence ID" value="NZ_CDNC01000037.1"/>
</dbReference>
<dbReference type="InterPro" id="IPR050644">
    <property type="entry name" value="PG_Glycine_Bridge_Synth"/>
</dbReference>
<name>A0A0B7GVK6_TREPH</name>
<dbReference type="Gene3D" id="3.40.630.30">
    <property type="match status" value="1"/>
</dbReference>
<gene>
    <name evidence="2" type="ORF">TPHV1_420005</name>
</gene>
<feature type="domain" description="BioF2-like acetyltransferase" evidence="1">
    <location>
        <begin position="142"/>
        <end position="258"/>
    </location>
</feature>
<dbReference type="AlphaFoldDB" id="A0A0B7GVK6"/>
<dbReference type="EMBL" id="CDNC01000037">
    <property type="protein sequence ID" value="CEM62724.1"/>
    <property type="molecule type" value="Genomic_DNA"/>
</dbReference>
<evidence type="ECO:0000313" key="2">
    <source>
        <dbReference type="EMBL" id="CEM62724.1"/>
    </source>
</evidence>
<evidence type="ECO:0000259" key="1">
    <source>
        <dbReference type="Pfam" id="PF13480"/>
    </source>
</evidence>
<reference evidence="3" key="1">
    <citation type="submission" date="2015-01" db="EMBL/GenBank/DDBJ databases">
        <authorList>
            <person name="Manzoor Shahid"/>
            <person name="Zubair Saima"/>
        </authorList>
    </citation>
    <scope>NUCLEOTIDE SEQUENCE [LARGE SCALE GENOMIC DNA]</scope>
    <source>
        <strain evidence="3">V1</strain>
    </source>
</reference>
<sequence>MPNNDTISEVNSIFEQPWWWNAVTNQNWDVIEVKNGNELIARLPYYITKRLGQNIITLPPLTQTTGPWIKPLIGKPVNNLARRKEILDELIEKIPKKMNIDLYLNSENFYILPFRWHGFKYEPTFSYRIKALNDVNTIFSCFRDKTRNEIRKAEKLLSITEPSSIDVLCDIQDKTFKRQNRINPYPKDLVSKLDESCCTHNARKFLTAIDAKGVVHAAAYFVYDTNVCYYLMGGADPEFRSSGAQSLLLWEGIKFAATVSKQFDFEGSNVEDIERAFRSFSADFVINYRITRLNPLLSFADYIKPKIKHIIGYKI</sequence>
<dbReference type="InterPro" id="IPR038740">
    <property type="entry name" value="BioF2-like_GNAT_dom"/>
</dbReference>
<dbReference type="Pfam" id="PF13480">
    <property type="entry name" value="Acetyltransf_6"/>
    <property type="match status" value="1"/>
</dbReference>
<dbReference type="PANTHER" id="PTHR36174">
    <property type="entry name" value="LIPID II:GLYCINE GLYCYLTRANSFERASE"/>
    <property type="match status" value="1"/>
</dbReference>
<evidence type="ECO:0000313" key="3">
    <source>
        <dbReference type="Proteomes" id="UP000042527"/>
    </source>
</evidence>
<organism evidence="2 3">
    <name type="scientific">Treponema phagedenis</name>
    <dbReference type="NCBI Taxonomy" id="162"/>
    <lineage>
        <taxon>Bacteria</taxon>
        <taxon>Pseudomonadati</taxon>
        <taxon>Spirochaetota</taxon>
        <taxon>Spirochaetia</taxon>
        <taxon>Spirochaetales</taxon>
        <taxon>Treponemataceae</taxon>
        <taxon>Treponema</taxon>
    </lineage>
</organism>
<dbReference type="SUPFAM" id="SSF55729">
    <property type="entry name" value="Acyl-CoA N-acyltransferases (Nat)"/>
    <property type="match status" value="1"/>
</dbReference>
<protein>
    <submittedName>
        <fullName evidence="2">Acetyltransferase (GNAT) domain protein</fullName>
    </submittedName>
</protein>
<proteinExistence type="predicted"/>
<keyword evidence="2" id="KW-0808">Transferase</keyword>
<accession>A0A0B7GVK6</accession>
<dbReference type="GO" id="GO:0016740">
    <property type="term" value="F:transferase activity"/>
    <property type="evidence" value="ECO:0007669"/>
    <property type="project" value="UniProtKB-KW"/>
</dbReference>
<keyword evidence="3" id="KW-1185">Reference proteome</keyword>